<protein>
    <recommendedName>
        <fullName evidence="4">Secreted protein</fullName>
    </recommendedName>
</protein>
<keyword evidence="1" id="KW-0812">Transmembrane</keyword>
<dbReference type="Proteomes" id="UP000805614">
    <property type="component" value="Unassembled WGS sequence"/>
</dbReference>
<comment type="caution">
    <text evidence="2">The sequence shown here is derived from an EMBL/GenBank/DDBJ whole genome shotgun (WGS) entry which is preliminary data.</text>
</comment>
<sequence length="254" mass="26571">MVFQGDVAGGWPHSQPQPRRRRGALVVAGVLTVVCLAALVASAVVLAGELTRPPTAAERDRATAAELARRWEAWPAGKIFPDTVPYTLSVGGKESARRIGIGHETACEGAVDASLRAVLRSHGCRAVIRATYLDQLQGLAMTVGVVAFPDASKASGAMSGLPKEIKASSGLRALSLPGSVAARFDDAARQEAAIRHRGPYLVMATIGYADGRPAAKIKEKQGYLKVVVPQLADSIIGSLAKPARPDCSSPAWSC</sequence>
<accession>A0ABR7LXB2</accession>
<feature type="transmembrane region" description="Helical" evidence="1">
    <location>
        <begin position="24"/>
        <end position="47"/>
    </location>
</feature>
<proteinExistence type="predicted"/>
<keyword evidence="1" id="KW-1133">Transmembrane helix</keyword>
<evidence type="ECO:0000313" key="2">
    <source>
        <dbReference type="EMBL" id="MBC6469410.1"/>
    </source>
</evidence>
<name>A0ABR7LXB2_9ACTN</name>
<keyword evidence="3" id="KW-1185">Reference proteome</keyword>
<keyword evidence="1" id="KW-0472">Membrane</keyword>
<evidence type="ECO:0000313" key="3">
    <source>
        <dbReference type="Proteomes" id="UP000805614"/>
    </source>
</evidence>
<evidence type="ECO:0008006" key="4">
    <source>
        <dbReference type="Google" id="ProtNLM"/>
    </source>
</evidence>
<organism evidence="2 3">
    <name type="scientific">Actinomadura alba</name>
    <dbReference type="NCBI Taxonomy" id="406431"/>
    <lineage>
        <taxon>Bacteria</taxon>
        <taxon>Bacillati</taxon>
        <taxon>Actinomycetota</taxon>
        <taxon>Actinomycetes</taxon>
        <taxon>Streptosporangiales</taxon>
        <taxon>Thermomonosporaceae</taxon>
        <taxon>Actinomadura</taxon>
    </lineage>
</organism>
<reference evidence="2 3" key="1">
    <citation type="submission" date="2020-06" db="EMBL/GenBank/DDBJ databases">
        <title>Actinomadura xiongansis sp. nov., isolated from soil of Baiyangdian.</title>
        <authorList>
            <person name="Zhang X."/>
        </authorList>
    </citation>
    <scope>NUCLEOTIDE SEQUENCE [LARGE SCALE GENOMIC DNA]</scope>
    <source>
        <strain evidence="2 3">HBUM206468</strain>
    </source>
</reference>
<gene>
    <name evidence="2" type="ORF">HKK74_28530</name>
</gene>
<evidence type="ECO:0000256" key="1">
    <source>
        <dbReference type="SAM" id="Phobius"/>
    </source>
</evidence>
<dbReference type="EMBL" id="JABVEC010000027">
    <property type="protein sequence ID" value="MBC6469410.1"/>
    <property type="molecule type" value="Genomic_DNA"/>
</dbReference>